<dbReference type="eggNOG" id="ENOG502QRVW">
    <property type="taxonomic scope" value="Eukaryota"/>
</dbReference>
<keyword evidence="6" id="KW-1185">Reference proteome</keyword>
<evidence type="ECO:0000256" key="2">
    <source>
        <dbReference type="ARBA" id="ARBA00022771"/>
    </source>
</evidence>
<dbReference type="PhylomeDB" id="T1IUJ1"/>
<protein>
    <recommendedName>
        <fullName evidence="4">3CxxC-type domain-containing protein</fullName>
    </recommendedName>
</protein>
<evidence type="ECO:0000259" key="4">
    <source>
        <dbReference type="SMART" id="SM01328"/>
    </source>
</evidence>
<keyword evidence="3" id="KW-0862">Zinc</keyword>
<organism evidence="5 6">
    <name type="scientific">Strigamia maritima</name>
    <name type="common">European centipede</name>
    <name type="synonym">Geophilus maritimus</name>
    <dbReference type="NCBI Taxonomy" id="126957"/>
    <lineage>
        <taxon>Eukaryota</taxon>
        <taxon>Metazoa</taxon>
        <taxon>Ecdysozoa</taxon>
        <taxon>Arthropoda</taxon>
        <taxon>Myriapoda</taxon>
        <taxon>Chilopoda</taxon>
        <taxon>Pleurostigmophora</taxon>
        <taxon>Geophilomorpha</taxon>
        <taxon>Linotaeniidae</taxon>
        <taxon>Strigamia</taxon>
    </lineage>
</organism>
<evidence type="ECO:0000256" key="1">
    <source>
        <dbReference type="ARBA" id="ARBA00022723"/>
    </source>
</evidence>
<dbReference type="Pfam" id="PF23490">
    <property type="entry name" value="ZCCHC24_C"/>
    <property type="match status" value="1"/>
</dbReference>
<accession>T1IUJ1</accession>
<dbReference type="Proteomes" id="UP000014500">
    <property type="component" value="Unassembled WGS sequence"/>
</dbReference>
<dbReference type="OMA" id="ANSWADM"/>
<dbReference type="HOGENOM" id="CLU_081736_2_0_1"/>
<feature type="domain" description="3CxxC-type" evidence="4">
    <location>
        <begin position="12"/>
        <end position="80"/>
    </location>
</feature>
<name>T1IUJ1_STRMM</name>
<dbReference type="AlphaFoldDB" id="T1IUJ1"/>
<dbReference type="GO" id="GO:0008270">
    <property type="term" value="F:zinc ion binding"/>
    <property type="evidence" value="ECO:0007669"/>
    <property type="project" value="UniProtKB-KW"/>
</dbReference>
<keyword evidence="2" id="KW-0863">Zinc-finger</keyword>
<proteinExistence type="predicted"/>
<dbReference type="InterPro" id="IPR057809">
    <property type="entry name" value="ZCCHC24_C"/>
</dbReference>
<dbReference type="EMBL" id="JH431537">
    <property type="status" value="NOT_ANNOTATED_CDS"/>
    <property type="molecule type" value="Genomic_DNA"/>
</dbReference>
<dbReference type="SMART" id="SM01328">
    <property type="entry name" value="zf-3CxxC"/>
    <property type="match status" value="1"/>
</dbReference>
<sequence length="89" mass="10382">MSSRTPYQGKDRCFGEYKCSSCGRQWMSGNSWANYGQECKECKINVYPFKQTPLEKPDGLDKSDLNKPHPQNLCEKCKKLGRYCRDSRF</sequence>
<evidence type="ECO:0000256" key="3">
    <source>
        <dbReference type="ARBA" id="ARBA00022833"/>
    </source>
</evidence>
<reference evidence="5" key="2">
    <citation type="submission" date="2015-02" db="UniProtKB">
        <authorList>
            <consortium name="EnsemblMetazoa"/>
        </authorList>
    </citation>
    <scope>IDENTIFICATION</scope>
</reference>
<evidence type="ECO:0000313" key="5">
    <source>
        <dbReference type="EnsemblMetazoa" id="SMAR004817-PA"/>
    </source>
</evidence>
<dbReference type="InterPro" id="IPR027377">
    <property type="entry name" value="ZAR1/RTP1-5-like_Znf-3CxxC"/>
</dbReference>
<keyword evidence="1" id="KW-0479">Metal-binding</keyword>
<dbReference type="Pfam" id="PF17180">
    <property type="entry name" value="Zn_ribbon_3CxxC_2"/>
    <property type="match status" value="1"/>
</dbReference>
<dbReference type="EnsemblMetazoa" id="SMAR004817-RA">
    <property type="protein sequence ID" value="SMAR004817-PA"/>
    <property type="gene ID" value="SMAR004817"/>
</dbReference>
<dbReference type="InterPro" id="IPR033446">
    <property type="entry name" value="ZCCHC24_Znf-3CxxC"/>
</dbReference>
<reference evidence="6" key="1">
    <citation type="submission" date="2011-05" db="EMBL/GenBank/DDBJ databases">
        <authorList>
            <person name="Richards S.R."/>
            <person name="Qu J."/>
            <person name="Jiang H."/>
            <person name="Jhangiani S.N."/>
            <person name="Agravi P."/>
            <person name="Goodspeed R."/>
            <person name="Gross S."/>
            <person name="Mandapat C."/>
            <person name="Jackson L."/>
            <person name="Mathew T."/>
            <person name="Pu L."/>
            <person name="Thornton R."/>
            <person name="Saada N."/>
            <person name="Wilczek-Boney K.B."/>
            <person name="Lee S."/>
            <person name="Kovar C."/>
            <person name="Wu Y."/>
            <person name="Scherer S.E."/>
            <person name="Worley K.C."/>
            <person name="Muzny D.M."/>
            <person name="Gibbs R."/>
        </authorList>
    </citation>
    <scope>NUCLEOTIDE SEQUENCE</scope>
    <source>
        <strain evidence="6">Brora</strain>
    </source>
</reference>
<evidence type="ECO:0000313" key="6">
    <source>
        <dbReference type="Proteomes" id="UP000014500"/>
    </source>
</evidence>